<feature type="transmembrane region" description="Helical" evidence="5">
    <location>
        <begin position="40"/>
        <end position="61"/>
    </location>
</feature>
<evidence type="ECO:0000313" key="8">
    <source>
        <dbReference type="Proteomes" id="UP000487268"/>
    </source>
</evidence>
<gene>
    <name evidence="7" type="ORF">ACRB68_19000</name>
</gene>
<dbReference type="Pfam" id="PF07730">
    <property type="entry name" value="HisKA_3"/>
    <property type="match status" value="1"/>
</dbReference>
<keyword evidence="1" id="KW-0808">Transferase</keyword>
<sequence>MSSAEQIAGARVGAAFRLLMQARILIACVSLLLVPWDDRAVGGFLIVIGVALLSSLALFAWGQIVPWLLRQPVLIGFDVFVSYAVLEAGDVLGPFFLFTVLTAAVAGLLYRWQGMLLVCGLQILLYYAAAAGGRSTLAFQTLIAIPAFYPIAGFIGMGLRRLFDEQARLEEARRRAEVAVAAADERARLAREMHDSLAKTLRGIAMSAVALPSWMSRAPDRAEQEARNIAAAAEIAAREARQLIEELRDEVIEYPLAEACREVVASWGRDSGIAASVTADPHAELPMRVRYEVIAILKEALENVVRHAAAGSVEVRLAAEQDQVVLVVRDDGRGFAFDGELGDFLRGGHYGLVGMRERATTIGASLAVLSEPGAGTTVTVTVPSVRSESSPRLEAA</sequence>
<feature type="transmembrane region" description="Helical" evidence="5">
    <location>
        <begin position="137"/>
        <end position="159"/>
    </location>
</feature>
<feature type="coiled-coil region" evidence="4">
    <location>
        <begin position="159"/>
        <end position="186"/>
    </location>
</feature>
<dbReference type="Gene3D" id="1.20.5.1930">
    <property type="match status" value="1"/>
</dbReference>
<dbReference type="AlphaFoldDB" id="A0A7K0BT43"/>
<name>A0A7K0BT43_9ACTN</name>
<organism evidence="7 8">
    <name type="scientific">Actinomadura macrotermitis</name>
    <dbReference type="NCBI Taxonomy" id="2585200"/>
    <lineage>
        <taxon>Bacteria</taxon>
        <taxon>Bacillati</taxon>
        <taxon>Actinomycetota</taxon>
        <taxon>Actinomycetes</taxon>
        <taxon>Streptosporangiales</taxon>
        <taxon>Thermomonosporaceae</taxon>
        <taxon>Actinomadura</taxon>
    </lineage>
</organism>
<evidence type="ECO:0000256" key="4">
    <source>
        <dbReference type="SAM" id="Coils"/>
    </source>
</evidence>
<dbReference type="PROSITE" id="PS50109">
    <property type="entry name" value="HIS_KIN"/>
    <property type="match status" value="1"/>
</dbReference>
<evidence type="ECO:0000256" key="3">
    <source>
        <dbReference type="ARBA" id="ARBA00023012"/>
    </source>
</evidence>
<keyword evidence="4" id="KW-0175">Coiled coil</keyword>
<keyword evidence="3" id="KW-0902">Two-component regulatory system</keyword>
<dbReference type="GO" id="GO:0046983">
    <property type="term" value="F:protein dimerization activity"/>
    <property type="evidence" value="ECO:0007669"/>
    <property type="project" value="InterPro"/>
</dbReference>
<dbReference type="GO" id="GO:0000155">
    <property type="term" value="F:phosphorelay sensor kinase activity"/>
    <property type="evidence" value="ECO:0007669"/>
    <property type="project" value="InterPro"/>
</dbReference>
<protein>
    <recommendedName>
        <fullName evidence="6">Histidine kinase domain-containing protein</fullName>
    </recommendedName>
</protein>
<feature type="transmembrane region" description="Helical" evidence="5">
    <location>
        <begin position="12"/>
        <end position="34"/>
    </location>
</feature>
<evidence type="ECO:0000256" key="5">
    <source>
        <dbReference type="SAM" id="Phobius"/>
    </source>
</evidence>
<keyword evidence="5" id="KW-1133">Transmembrane helix</keyword>
<feature type="transmembrane region" description="Helical" evidence="5">
    <location>
        <begin position="115"/>
        <end position="131"/>
    </location>
</feature>
<dbReference type="InterPro" id="IPR036890">
    <property type="entry name" value="HATPase_C_sf"/>
</dbReference>
<dbReference type="PANTHER" id="PTHR24421">
    <property type="entry name" value="NITRATE/NITRITE SENSOR PROTEIN NARX-RELATED"/>
    <property type="match status" value="1"/>
</dbReference>
<dbReference type="OrthoDB" id="144293at2"/>
<dbReference type="Pfam" id="PF02518">
    <property type="entry name" value="HATPase_c"/>
    <property type="match status" value="1"/>
</dbReference>
<dbReference type="InterPro" id="IPR011712">
    <property type="entry name" value="Sig_transdc_His_kin_sub3_dim/P"/>
</dbReference>
<feature type="domain" description="Histidine kinase" evidence="6">
    <location>
        <begin position="192"/>
        <end position="386"/>
    </location>
</feature>
<evidence type="ECO:0000256" key="2">
    <source>
        <dbReference type="ARBA" id="ARBA00022777"/>
    </source>
</evidence>
<reference evidence="7 8" key="1">
    <citation type="submission" date="2019-10" db="EMBL/GenBank/DDBJ databases">
        <title>Actinomadura rubteroloni sp. nov. and Actinomadura macrotermitis sp. nov., isolated from the gut of fungus growing-termite Macrotermes natalensis.</title>
        <authorList>
            <person name="Benndorf R."/>
            <person name="Martin K."/>
            <person name="Kuefner M."/>
            <person name="De Beer W."/>
            <person name="Kaster A.-K."/>
            <person name="Vollmers J."/>
            <person name="Poulsen M."/>
            <person name="Beemelmanns C."/>
        </authorList>
    </citation>
    <scope>NUCLEOTIDE SEQUENCE [LARGE SCALE GENOMIC DNA]</scope>
    <source>
        <strain evidence="7 8">RB68</strain>
    </source>
</reference>
<feature type="transmembrane region" description="Helical" evidence="5">
    <location>
        <begin position="92"/>
        <end position="110"/>
    </location>
</feature>
<keyword evidence="8" id="KW-1185">Reference proteome</keyword>
<evidence type="ECO:0000256" key="1">
    <source>
        <dbReference type="ARBA" id="ARBA00022679"/>
    </source>
</evidence>
<evidence type="ECO:0000259" key="6">
    <source>
        <dbReference type="PROSITE" id="PS50109"/>
    </source>
</evidence>
<feature type="transmembrane region" description="Helical" evidence="5">
    <location>
        <begin position="68"/>
        <end position="86"/>
    </location>
</feature>
<dbReference type="SMART" id="SM00387">
    <property type="entry name" value="HATPase_c"/>
    <property type="match status" value="1"/>
</dbReference>
<dbReference type="SUPFAM" id="SSF55874">
    <property type="entry name" value="ATPase domain of HSP90 chaperone/DNA topoisomerase II/histidine kinase"/>
    <property type="match status" value="1"/>
</dbReference>
<keyword evidence="5" id="KW-0812">Transmembrane</keyword>
<dbReference type="EMBL" id="WEGH01000001">
    <property type="protein sequence ID" value="MQY03854.1"/>
    <property type="molecule type" value="Genomic_DNA"/>
</dbReference>
<dbReference type="GO" id="GO:0016020">
    <property type="term" value="C:membrane"/>
    <property type="evidence" value="ECO:0007669"/>
    <property type="project" value="InterPro"/>
</dbReference>
<dbReference type="RefSeq" id="WP_153531726.1">
    <property type="nucleotide sequence ID" value="NZ_WEGH01000001.1"/>
</dbReference>
<dbReference type="InterPro" id="IPR050482">
    <property type="entry name" value="Sensor_HK_TwoCompSys"/>
</dbReference>
<accession>A0A7K0BT43</accession>
<dbReference type="InterPro" id="IPR005467">
    <property type="entry name" value="His_kinase_dom"/>
</dbReference>
<proteinExistence type="predicted"/>
<keyword evidence="5" id="KW-0472">Membrane</keyword>
<dbReference type="Proteomes" id="UP000487268">
    <property type="component" value="Unassembled WGS sequence"/>
</dbReference>
<dbReference type="InterPro" id="IPR003594">
    <property type="entry name" value="HATPase_dom"/>
</dbReference>
<dbReference type="Gene3D" id="3.30.565.10">
    <property type="entry name" value="Histidine kinase-like ATPase, C-terminal domain"/>
    <property type="match status" value="1"/>
</dbReference>
<dbReference type="CDD" id="cd16917">
    <property type="entry name" value="HATPase_UhpB-NarQ-NarX-like"/>
    <property type="match status" value="1"/>
</dbReference>
<keyword evidence="2" id="KW-0418">Kinase</keyword>
<comment type="caution">
    <text evidence="7">The sequence shown here is derived from an EMBL/GenBank/DDBJ whole genome shotgun (WGS) entry which is preliminary data.</text>
</comment>
<evidence type="ECO:0000313" key="7">
    <source>
        <dbReference type="EMBL" id="MQY03854.1"/>
    </source>
</evidence>